<dbReference type="EMBL" id="CP158253">
    <property type="protein sequence ID" value="XDJ45583.1"/>
    <property type="molecule type" value="Genomic_DNA"/>
</dbReference>
<dbReference type="EMBL" id="CP158257">
    <property type="protein sequence ID" value="XDJ55194.1"/>
    <property type="molecule type" value="Genomic_DNA"/>
</dbReference>
<evidence type="ECO:0000313" key="2">
    <source>
        <dbReference type="EMBL" id="XDJ45583.1"/>
    </source>
</evidence>
<dbReference type="EMBL" id="CP158264">
    <property type="protein sequence ID" value="XDJ75295.1"/>
    <property type="molecule type" value="Genomic_DNA"/>
</dbReference>
<dbReference type="PANTHER" id="PTHR43179:SF7">
    <property type="entry name" value="RHAMNOSYLTRANSFERASE WBBL"/>
    <property type="match status" value="1"/>
</dbReference>
<dbReference type="GO" id="GO:0016757">
    <property type="term" value="F:glycosyltransferase activity"/>
    <property type="evidence" value="ECO:0007669"/>
    <property type="project" value="UniProtKB-KW"/>
</dbReference>
<dbReference type="EC" id="2.4.-.-" evidence="3"/>
<accession>A0AB39DEW7</accession>
<organism evidence="3">
    <name type="scientific">Castellaniella ginsengisoli</name>
    <dbReference type="NCBI Taxonomy" id="546114"/>
    <lineage>
        <taxon>Bacteria</taxon>
        <taxon>Pseudomonadati</taxon>
        <taxon>Pseudomonadota</taxon>
        <taxon>Betaproteobacteria</taxon>
        <taxon>Burkholderiales</taxon>
        <taxon>Alcaligenaceae</taxon>
        <taxon>Castellaniella</taxon>
    </lineage>
</organism>
<dbReference type="InterPro" id="IPR001173">
    <property type="entry name" value="Glyco_trans_2-like"/>
</dbReference>
<evidence type="ECO:0000259" key="1">
    <source>
        <dbReference type="Pfam" id="PF00535"/>
    </source>
</evidence>
<gene>
    <name evidence="6" type="ORF">ABRY96_02545</name>
    <name evidence="5" type="ORF">ABRY97_03855</name>
    <name evidence="4" type="ORF">ABRZ00_11715</name>
    <name evidence="3" type="ORF">ABRZ01_12040</name>
    <name evidence="2" type="ORF">ABRZ02_04645</name>
</gene>
<evidence type="ECO:0000313" key="4">
    <source>
        <dbReference type="EMBL" id="XDJ55194.1"/>
    </source>
</evidence>
<dbReference type="PANTHER" id="PTHR43179">
    <property type="entry name" value="RHAMNOSYLTRANSFERASE WBBL"/>
    <property type="match status" value="1"/>
</dbReference>
<dbReference type="EMBL" id="CP158266">
    <property type="protein sequence ID" value="XDJ83121.1"/>
    <property type="molecule type" value="Genomic_DNA"/>
</dbReference>
<evidence type="ECO:0000313" key="5">
    <source>
        <dbReference type="EMBL" id="XDJ75295.1"/>
    </source>
</evidence>
<evidence type="ECO:0000313" key="3">
    <source>
        <dbReference type="EMBL" id="XDJ52640.1"/>
    </source>
</evidence>
<dbReference type="SUPFAM" id="SSF53756">
    <property type="entry name" value="UDP-Glycosyltransferase/glycogen phosphorylase"/>
    <property type="match status" value="1"/>
</dbReference>
<dbReference type="InterPro" id="IPR029044">
    <property type="entry name" value="Nucleotide-diphossugar_trans"/>
</dbReference>
<keyword evidence="3" id="KW-0328">Glycosyltransferase</keyword>
<dbReference type="Gene3D" id="3.40.50.2000">
    <property type="entry name" value="Glycogen Phosphorylase B"/>
    <property type="match status" value="1"/>
</dbReference>
<protein>
    <submittedName>
        <fullName evidence="3">Glycosyltransferase</fullName>
        <ecNumber evidence="3">2.4.-.-</ecNumber>
    </submittedName>
</protein>
<dbReference type="KEGG" id="cgin:ABRZ00_11715"/>
<dbReference type="Pfam" id="PF00535">
    <property type="entry name" value="Glycos_transf_2"/>
    <property type="match status" value="1"/>
</dbReference>
<dbReference type="SUPFAM" id="SSF53448">
    <property type="entry name" value="Nucleotide-diphospho-sugar transferases"/>
    <property type="match status" value="3"/>
</dbReference>
<dbReference type="Gene3D" id="3.90.550.10">
    <property type="entry name" value="Spore Coat Polysaccharide Biosynthesis Protein SpsA, Chain A"/>
    <property type="match status" value="2"/>
</dbReference>
<dbReference type="GeneID" id="93068211"/>
<dbReference type="RefSeq" id="WP_368644284.1">
    <property type="nucleotide sequence ID" value="NZ_CP158253.1"/>
</dbReference>
<feature type="domain" description="Glycosyltransferase 2-like" evidence="1">
    <location>
        <begin position="717"/>
        <end position="897"/>
    </location>
</feature>
<dbReference type="EMBL" id="CP158256">
    <property type="protein sequence ID" value="XDJ52640.1"/>
    <property type="molecule type" value="Genomic_DNA"/>
</dbReference>
<proteinExistence type="predicted"/>
<name>A0AB39DEW7_9BURK</name>
<dbReference type="CDD" id="cd04186">
    <property type="entry name" value="GT_2_like_c"/>
    <property type="match status" value="1"/>
</dbReference>
<evidence type="ECO:0000313" key="6">
    <source>
        <dbReference type="EMBL" id="XDJ83121.1"/>
    </source>
</evidence>
<sequence>MVKESIVFPEIPVTARCAILIPTFRWGGEVKSILASFCGVAREDVVVLVADNSENPEKHEFLAKLNEINKYIIFYSHKKNIGATENFYFLFEWSKSVEFTAIMADDDSVSPTYYLDGYDFLKKSNNASCVSVGTSFVDFGDHRLLDISQNSMVGESPVERMSFWNGLSARVTMYDVSRRDTLDNAIDYLKATPIFGMTLAEDLFELNRLSYGNFVKESGRGFFVHYPHYGAHTGDSLDRFYKLLCKDVGLSLPMIRFMGVSTAVQCALFLLGKFSPIEDLQQRYQSAQHVFKFLFFNGFHQELQQGGLLLNLRKWLADDPACLKGLNKYAASNIDDLVFDANFLKWFIDIIKAFESRAKIGETLLSRRFSNFCADVLDVDVQHDDKKASGRGGDRLSQGLAWLDELNAKFQDTLPDDIGRWKGATVSAGSAGPGVVPQPTWSVADWFKDRAPSAARIRLLQSLVNAHPDVGTLGAVVVLPDEPEPESLSRTLASLYAQSQPLHKIWLIGKTAPATLPDGNFEYLPAESHWSQPLADQISQAQAPDFIWILYPGDQLLPHAALLFGEYRLRHPDPLVWFADEAMLEDGVPGKPMLKPDFNLDLLRSYPYMGRNLILSTAAVQAVGGLQDAYGQLAAQDLAWRLVEQAGPQLVGHIPEVAVYTDQQLFSWLANADVASHARSVTQAHLDRIGSTATIQATGRVGESRLEYPISGEPLVSIIIPTRDQLPVLRACVESLMEKTAYTRYELLIVDNGSQDKAAVQFLQQLEAMGLEQVRILRWPHPFSFSAINNFAAKQARGDVLLFLNNDTEVIDPEWLGLMLGHALRPEVGAVGARLDYLDGRVQHAGLVLGMDNSVGFGFRGESDQTQGYMNRLVTTQNVGAVSASCMMMRRDVYQELGGFDETDFPVFYGDADLCLRVTQAGYLITQAAEVRLKHMGGATRLLTEQFGQDALPNLEQSDRLYAKWLPKLVDDPSYHPAFGRLSPGFSLSREASRIHRPLPGRPLPVVLASHGDWQGCGHYRIIHPFQALESEGRLEGGLKDGNFHFTDVAGSQPDVVILQGAWGNQGILDEIRRIQDAVGAKVLLEFDDYLPNVPVRSIHRRAMPKDLIKLMRRAIERVDWLVVSTPALAEEYSAWHPEIRVACNGLPKNVWGNLSGQRRTGKKLRLGWAGGNSHTGDLAVIRTLIKDMEDEVDWVFMGMQPEDIRCEFHPGVEISKYPAALAALNLDLALVPLEMNQFNRSKSNLRLLELGACGVPIICTDIEPYRCDLPVTRVRNRYQDWEKAVREHLAEPEALARQGDALQAAVRQSWMLEGAFLDQWVAAWLPRP</sequence>
<reference evidence="3" key="1">
    <citation type="submission" date="2024-05" db="EMBL/GenBank/DDBJ databases">
        <authorList>
            <person name="Luo Y.-C."/>
            <person name="Nicholds J."/>
            <person name="Mortimer T."/>
            <person name="Maboni G."/>
        </authorList>
    </citation>
    <scope>NUCLEOTIDE SEQUENCE</scope>
    <source>
        <strain evidence="6">143751</strain>
        <strain evidence="5">143811</strain>
        <strain evidence="4">150221</strain>
        <strain evidence="3">150964</strain>
        <strain evidence="2">153271</strain>
    </source>
</reference>
<keyword evidence="3" id="KW-0808">Transferase</keyword>